<reference evidence="1 2" key="1">
    <citation type="submission" date="2019-01" db="EMBL/GenBank/DDBJ databases">
        <title>Draft genome sequences of three monokaryotic isolates of the white-rot basidiomycete fungus Dichomitus squalens.</title>
        <authorList>
            <consortium name="DOE Joint Genome Institute"/>
            <person name="Lopez S.C."/>
            <person name="Andreopoulos B."/>
            <person name="Pangilinan J."/>
            <person name="Lipzen A."/>
            <person name="Riley R."/>
            <person name="Ahrendt S."/>
            <person name="Ng V."/>
            <person name="Barry K."/>
            <person name="Daum C."/>
            <person name="Grigoriev I.V."/>
            <person name="Hilden K.S."/>
            <person name="Makela M.R."/>
            <person name="de Vries R.P."/>
        </authorList>
    </citation>
    <scope>NUCLEOTIDE SEQUENCE [LARGE SCALE GENOMIC DNA]</scope>
    <source>
        <strain evidence="1 2">CBS 464.89</strain>
    </source>
</reference>
<evidence type="ECO:0000313" key="1">
    <source>
        <dbReference type="EMBL" id="TBU58870.1"/>
    </source>
</evidence>
<evidence type="ECO:0000313" key="2">
    <source>
        <dbReference type="Proteomes" id="UP000292082"/>
    </source>
</evidence>
<protein>
    <submittedName>
        <fullName evidence="1">Uncharacterized protein</fullName>
    </submittedName>
</protein>
<sequence length="136" mass="14917">MGGRKVVIEVIIVRLESRKSLLGTLCLVCAHAGWPMRPRQLIRCPVVRVLLADEPVAHLGLSLEPSTGSLRLLIILPSLVHTYPLLLSSFSKTAPVPLLSCQSYPMPTNHLQLPMPRPFVHPCHSCGARSSLRLST</sequence>
<keyword evidence="2" id="KW-1185">Reference proteome</keyword>
<proteinExistence type="predicted"/>
<name>A0A4Q9PWI4_9APHY</name>
<dbReference type="AlphaFoldDB" id="A0A4Q9PWI4"/>
<gene>
    <name evidence="1" type="ORF">BD310DRAFT_446538</name>
</gene>
<dbReference type="Proteomes" id="UP000292082">
    <property type="component" value="Unassembled WGS sequence"/>
</dbReference>
<organism evidence="1 2">
    <name type="scientific">Dichomitus squalens</name>
    <dbReference type="NCBI Taxonomy" id="114155"/>
    <lineage>
        <taxon>Eukaryota</taxon>
        <taxon>Fungi</taxon>
        <taxon>Dikarya</taxon>
        <taxon>Basidiomycota</taxon>
        <taxon>Agaricomycotina</taxon>
        <taxon>Agaricomycetes</taxon>
        <taxon>Polyporales</taxon>
        <taxon>Polyporaceae</taxon>
        <taxon>Dichomitus</taxon>
    </lineage>
</organism>
<accession>A0A4Q9PWI4</accession>
<dbReference type="EMBL" id="ML145120">
    <property type="protein sequence ID" value="TBU58870.1"/>
    <property type="molecule type" value="Genomic_DNA"/>
</dbReference>